<comment type="caution">
    <text evidence="4">The sequence shown here is derived from an EMBL/GenBank/DDBJ whole genome shotgun (WGS) entry which is preliminary data.</text>
</comment>
<keyword evidence="2" id="KW-0812">Transmembrane</keyword>
<dbReference type="GO" id="GO:0009307">
    <property type="term" value="P:DNA restriction-modification system"/>
    <property type="evidence" value="ECO:0007669"/>
    <property type="project" value="InterPro"/>
</dbReference>
<dbReference type="Pfam" id="PF04471">
    <property type="entry name" value="Mrr_cat"/>
    <property type="match status" value="1"/>
</dbReference>
<proteinExistence type="predicted"/>
<keyword evidence="2" id="KW-1133">Transmembrane helix</keyword>
<dbReference type="AlphaFoldDB" id="A0A4Q8LY34"/>
<protein>
    <recommendedName>
        <fullName evidence="3">Restriction endonuclease type IV Mrr domain-containing protein</fullName>
    </recommendedName>
</protein>
<dbReference type="InterPro" id="IPR007560">
    <property type="entry name" value="Restrct_endonuc_IV_Mrr"/>
</dbReference>
<feature type="transmembrane region" description="Helical" evidence="2">
    <location>
        <begin position="6"/>
        <end position="24"/>
    </location>
</feature>
<keyword evidence="2" id="KW-0472">Membrane</keyword>
<sequence length="331" mass="35539">MPFWLIGTLVALLVGVVATAYLWLVRRRLDETQAGLQALAAMRWRDFSRLVLSALQLRGLERLSFEPEDVRNQHPSLLLGDAEGKHWLLSCKHGTAYRIGSVAIDELASEARLRGAQHSILATQGLVDAGGHEKAQRSNVEILDGARLWAEVKPMVDSATVQGISGQANLRARRRIGLSWIAALLLGVLVSGLPALLDSDSTPETVAPAPVSAPAHSPTPAPAVSTPSQTPEPPTDAELARQRGEVAKALAKAGGLRQPAWISGSTLSVDMLADEAMVMPTVCAELAKYPDLALSRIQLNPRPDSDERVRWRQCEATMSAHTPAQAPAPAR</sequence>
<feature type="region of interest" description="Disordered" evidence="1">
    <location>
        <begin position="201"/>
        <end position="239"/>
    </location>
</feature>
<dbReference type="EMBL" id="SHMF01000001">
    <property type="protein sequence ID" value="TAA37372.1"/>
    <property type="molecule type" value="Genomic_DNA"/>
</dbReference>
<dbReference type="RefSeq" id="WP_130522378.1">
    <property type="nucleotide sequence ID" value="NZ_SHLZ01000001.1"/>
</dbReference>
<feature type="domain" description="Restriction endonuclease type IV Mrr" evidence="3">
    <location>
        <begin position="40"/>
        <end position="148"/>
    </location>
</feature>
<name>A0A4Q8LY34_9GAMM</name>
<feature type="compositionally biased region" description="Low complexity" evidence="1">
    <location>
        <begin position="201"/>
        <end position="229"/>
    </location>
</feature>
<evidence type="ECO:0000256" key="2">
    <source>
        <dbReference type="SAM" id="Phobius"/>
    </source>
</evidence>
<evidence type="ECO:0000313" key="4">
    <source>
        <dbReference type="EMBL" id="TAA37372.1"/>
    </source>
</evidence>
<organism evidence="4 5">
    <name type="scientific">Pseudoxanthomonas winnipegensis</name>
    <dbReference type="NCBI Taxonomy" id="2480810"/>
    <lineage>
        <taxon>Bacteria</taxon>
        <taxon>Pseudomonadati</taxon>
        <taxon>Pseudomonadota</taxon>
        <taxon>Gammaproteobacteria</taxon>
        <taxon>Lysobacterales</taxon>
        <taxon>Lysobacteraceae</taxon>
        <taxon>Pseudoxanthomonas</taxon>
    </lineage>
</organism>
<dbReference type="GO" id="GO:0003677">
    <property type="term" value="F:DNA binding"/>
    <property type="evidence" value="ECO:0007669"/>
    <property type="project" value="InterPro"/>
</dbReference>
<gene>
    <name evidence="4" type="ORF">EA656_01505</name>
</gene>
<accession>A0A4Q8LY34</accession>
<feature type="transmembrane region" description="Helical" evidence="2">
    <location>
        <begin position="177"/>
        <end position="197"/>
    </location>
</feature>
<reference evidence="4 5" key="1">
    <citation type="submission" date="2019-02" db="EMBL/GenBank/DDBJ databases">
        <title>WGS of Pseudoxanthomonas species novum from clinical isolates.</title>
        <authorList>
            <person name="Bernier A.-M."/>
            <person name="Bernard K."/>
            <person name="Vachon A."/>
        </authorList>
    </citation>
    <scope>NUCLEOTIDE SEQUENCE [LARGE SCALE GENOMIC DNA]</scope>
    <source>
        <strain evidence="4 5">NML140781</strain>
    </source>
</reference>
<dbReference type="Proteomes" id="UP000292087">
    <property type="component" value="Unassembled WGS sequence"/>
</dbReference>
<evidence type="ECO:0000313" key="5">
    <source>
        <dbReference type="Proteomes" id="UP000292087"/>
    </source>
</evidence>
<evidence type="ECO:0000256" key="1">
    <source>
        <dbReference type="SAM" id="MobiDB-lite"/>
    </source>
</evidence>
<dbReference type="GO" id="GO:0004519">
    <property type="term" value="F:endonuclease activity"/>
    <property type="evidence" value="ECO:0007669"/>
    <property type="project" value="InterPro"/>
</dbReference>
<evidence type="ECO:0000259" key="3">
    <source>
        <dbReference type="Pfam" id="PF04471"/>
    </source>
</evidence>